<evidence type="ECO:0000256" key="1">
    <source>
        <dbReference type="SAM" id="MobiDB-lite"/>
    </source>
</evidence>
<keyword evidence="3" id="KW-1185">Reference proteome</keyword>
<evidence type="ECO:0000313" key="2">
    <source>
        <dbReference type="EMBL" id="SPO39714.1"/>
    </source>
</evidence>
<dbReference type="EMBL" id="OOIP01000015">
    <property type="protein sequence ID" value="SPO39714.1"/>
    <property type="molecule type" value="Genomic_DNA"/>
</dbReference>
<name>A0A5C3F5D6_9BASI</name>
<protein>
    <submittedName>
        <fullName evidence="2">Uncharacterized protein</fullName>
    </submittedName>
</protein>
<gene>
    <name evidence="2" type="ORF">PSFLO_05195</name>
</gene>
<reference evidence="2 3" key="1">
    <citation type="submission" date="2018-03" db="EMBL/GenBank/DDBJ databases">
        <authorList>
            <person name="Guldener U."/>
        </authorList>
    </citation>
    <scope>NUCLEOTIDE SEQUENCE [LARGE SCALE GENOMIC DNA]</scope>
    <source>
        <strain evidence="2 3">DAOM196992</strain>
    </source>
</reference>
<feature type="region of interest" description="Disordered" evidence="1">
    <location>
        <begin position="290"/>
        <end position="315"/>
    </location>
</feature>
<evidence type="ECO:0000313" key="3">
    <source>
        <dbReference type="Proteomes" id="UP000323386"/>
    </source>
</evidence>
<sequence>MLSQPASLAHPTSKQEAASPPAAPRPCVVKLALGKTLCRPVGSPLHPAPPPARPARLAHGLYLLAQRASAPLLACSFLHGRHPSPAPASAPSLPLSSTAHPSFAAARSPTYTLPLLSKRYDRSAALSPSHCGPTQPASLLCLGILSLLVPILLCCGPLSIIATTLLSLHQLSLEQAATALLSPLSASLSHLPSLCQPAAPLSRHPKSLLVGPALLVASSQPPFTRAARSSRRPGIVTSPRDSQALIIASRRSSPLLPSPFVFELCPSSPLKPPVPERRFTCRRAQVRSILSRVTSPPRASEPAHAPRRPRRREWI</sequence>
<dbReference type="Proteomes" id="UP000323386">
    <property type="component" value="Unassembled WGS sequence"/>
</dbReference>
<proteinExistence type="predicted"/>
<accession>A0A5C3F5D6</accession>
<feature type="region of interest" description="Disordered" evidence="1">
    <location>
        <begin position="1"/>
        <end position="23"/>
    </location>
</feature>
<feature type="compositionally biased region" description="Basic residues" evidence="1">
    <location>
        <begin position="305"/>
        <end position="315"/>
    </location>
</feature>
<dbReference type="AlphaFoldDB" id="A0A5C3F5D6"/>
<organism evidence="2 3">
    <name type="scientific">Pseudozyma flocculosa</name>
    <dbReference type="NCBI Taxonomy" id="84751"/>
    <lineage>
        <taxon>Eukaryota</taxon>
        <taxon>Fungi</taxon>
        <taxon>Dikarya</taxon>
        <taxon>Basidiomycota</taxon>
        <taxon>Ustilaginomycotina</taxon>
        <taxon>Ustilaginomycetes</taxon>
        <taxon>Ustilaginales</taxon>
        <taxon>Ustilaginaceae</taxon>
        <taxon>Pseudozyma</taxon>
    </lineage>
</organism>
<feature type="compositionally biased region" description="Polar residues" evidence="1">
    <location>
        <begin position="1"/>
        <end position="16"/>
    </location>
</feature>